<feature type="transmembrane region" description="Helical" evidence="9">
    <location>
        <begin position="1190"/>
        <end position="1210"/>
    </location>
</feature>
<dbReference type="InterPro" id="IPR036396">
    <property type="entry name" value="Cyt_P450_sf"/>
</dbReference>
<evidence type="ECO:0000256" key="1">
    <source>
        <dbReference type="ARBA" id="ARBA00001971"/>
    </source>
</evidence>
<keyword evidence="7" id="KW-0349">Heme</keyword>
<protein>
    <recommendedName>
        <fullName evidence="12">Cytochrome P450</fullName>
    </recommendedName>
</protein>
<comment type="subcellular location">
    <subcellularLocation>
        <location evidence="2">Membrane</location>
        <topology evidence="2">Multi-pass membrane protein</topology>
    </subcellularLocation>
</comment>
<evidence type="ECO:0008006" key="12">
    <source>
        <dbReference type="Google" id="ProtNLM"/>
    </source>
</evidence>
<dbReference type="SUPFAM" id="SSF48264">
    <property type="entry name" value="Cytochrome P450"/>
    <property type="match status" value="1"/>
</dbReference>
<gene>
    <name evidence="10" type="ORF">CNMCM6805_009742</name>
</gene>
<comment type="cofactor">
    <cofactor evidence="1 7">
        <name>heme</name>
        <dbReference type="ChEBI" id="CHEBI:30413"/>
    </cofactor>
</comment>
<dbReference type="GO" id="GO:0022857">
    <property type="term" value="F:transmembrane transporter activity"/>
    <property type="evidence" value="ECO:0007669"/>
    <property type="project" value="InterPro"/>
</dbReference>
<evidence type="ECO:0000256" key="8">
    <source>
        <dbReference type="SAM" id="MobiDB-lite"/>
    </source>
</evidence>
<keyword evidence="9" id="KW-0812">Transmembrane</keyword>
<feature type="transmembrane region" description="Helical" evidence="9">
    <location>
        <begin position="1160"/>
        <end position="1178"/>
    </location>
</feature>
<dbReference type="GO" id="GO:0016020">
    <property type="term" value="C:membrane"/>
    <property type="evidence" value="ECO:0007669"/>
    <property type="project" value="UniProtKB-SubCell"/>
</dbReference>
<evidence type="ECO:0000256" key="2">
    <source>
        <dbReference type="ARBA" id="ARBA00004141"/>
    </source>
</evidence>
<organism evidence="10 11">
    <name type="scientific">Aspergillus fumigatiaffinis</name>
    <dbReference type="NCBI Taxonomy" id="340414"/>
    <lineage>
        <taxon>Eukaryota</taxon>
        <taxon>Fungi</taxon>
        <taxon>Dikarya</taxon>
        <taxon>Ascomycota</taxon>
        <taxon>Pezizomycotina</taxon>
        <taxon>Eurotiomycetes</taxon>
        <taxon>Eurotiomycetidae</taxon>
        <taxon>Eurotiales</taxon>
        <taxon>Aspergillaceae</taxon>
        <taxon>Aspergillus</taxon>
        <taxon>Aspergillus subgen. Fumigati</taxon>
    </lineage>
</organism>
<sequence length="1313" mass="145526">MDNLSLVVVTLILIAGSALILRIRHDPREPPVVHNGIPFIGHMIGFIRHGIDYYALQSSKHGLEAFTMDVLFTKIYVITTPHLVIAARRHHRTMSFEPAITGAARRVTGLKGRGFDLLSEKRPGGENLHGDVVNAMRPALEGAGLDGMNEKVIGYLVKSVDDLPTAAPFDFHGWCRSALTVSSTDAVYGPLNPYRSKELQDAFWDFEENLALLLMDVVQKVTARKAWKARQRLVAAFLDYYRAGGHLNSSQLTYARWETQQKGGASLEDIARLEAAAALGTLSNTVPAMFWFMFDIFSRPELVQELRDEVAQRAVQVDSQGVHTVDLAEIKEKCPLLMSAFQETLRLRSNTVPIRIIFEDTILDDRYLLKKGGILQMPAHAINRDRAIWGSDADEYDPPRFLKINHSDSRKKANGFLSFGTSPHVCPGRHFATGEILALIAMLVLRYDIVPLGGVWKEPRTNKSAVTSSTRPPAEEFKVVATARKEYEGVKWAFRVTEGKGKYGLIIGRPIESEQTTETNAASPIQPVHFTQQASPDHPQQSITSIPPDLTRLTHLTTKETTLLRKKQSRLRASSPATKTTAADYGPPALKSLSSTLIFAQHEAGTAVCIHPDGWLLSCAHCFGETKAEWRSNSRKWLLYFTGQAVLVECVSWDARRDLALARIIALECLPLPGSQDLIPSFAYVRLAPPSSSLSSGILCIGQPGSDDLEAPSPRKTAYDLIEISEGRLRGLIPGADPHDNEEIGALRHDAWTYWGHSGAPLLRRTDGVLLGLHSSWDDTTAMRHGVPIVAIREFLRKSQLTEMIQVPSATGDPERLRADGELFDKDAALAVVSDVAMEIDPEVEKRVLRKIDLFFMPAMLIGYGLVYWDKAILGSATLFGMTTDLHLVVIDNSTTPPSKDTSRLSWATSIFYFGMLAGLYPMTFFVQRFKIQHVFGPIVMLWAVTCAATAGVTTWQGLFVQRFFLGFVESVVPTGFMTIVSGYYTQKEQSLRQAWWFSGTGWFTIIGGAMNYGFGQITSGSLKRWQYIYIFAGVLTFLFGIWCCAMPNSPVSAWFLTQEERVVAVERLRRGQTGVRCQKIKLSQIKEAALDVKMYLIAIMMAAAYTINGAISGFGPLIVSTFGYDTLDSILFQFPVGGICVIFIPLCGYIASRVPNTRIPMLITCCLPVIAGCVLIWKSTWGYQPAAPVVGYALTGFFGPVVSLIITLGASNVAGATKKTVMAATVFVAYTVGNIIGPQLVKTQTVRQHYPELWTGLIICYCVTIVAAGALYLVLWRENRRREAMELDESQRDKMAFNDLTDKENPFFRYVL</sequence>
<keyword evidence="4 7" id="KW-0479">Metal-binding</keyword>
<dbReference type="Gene3D" id="2.40.10.120">
    <property type="match status" value="1"/>
</dbReference>
<accession>A0A8H4GLI5</accession>
<keyword evidence="9" id="KW-0472">Membrane</keyword>
<keyword evidence="5" id="KW-0560">Oxidoreductase</keyword>
<dbReference type="GO" id="GO:0016705">
    <property type="term" value="F:oxidoreductase activity, acting on paired donors, with incorporation or reduction of molecular oxygen"/>
    <property type="evidence" value="ECO:0007669"/>
    <property type="project" value="InterPro"/>
</dbReference>
<dbReference type="PRINTS" id="PR00465">
    <property type="entry name" value="EP450IV"/>
</dbReference>
<dbReference type="Gene3D" id="1.10.630.10">
    <property type="entry name" value="Cytochrome P450"/>
    <property type="match status" value="1"/>
</dbReference>
<dbReference type="PANTHER" id="PTHR47582:SF1">
    <property type="entry name" value="P450, PUTATIVE (EUROFUNG)-RELATED"/>
    <property type="match status" value="1"/>
</dbReference>
<dbReference type="CDD" id="cd11040">
    <property type="entry name" value="CYP7_CYP8-like"/>
    <property type="match status" value="1"/>
</dbReference>
<feature type="transmembrane region" description="Helical" evidence="9">
    <location>
        <begin position="1095"/>
        <end position="1119"/>
    </location>
</feature>
<dbReference type="InterPro" id="IPR053007">
    <property type="entry name" value="CYP450_monoxygenase_sec-met"/>
</dbReference>
<dbReference type="GO" id="GO:0004497">
    <property type="term" value="F:monooxygenase activity"/>
    <property type="evidence" value="ECO:0007669"/>
    <property type="project" value="InterPro"/>
</dbReference>
<dbReference type="Pfam" id="PF07690">
    <property type="entry name" value="MFS_1"/>
    <property type="match status" value="1"/>
</dbReference>
<keyword evidence="11" id="KW-1185">Reference proteome</keyword>
<evidence type="ECO:0000256" key="7">
    <source>
        <dbReference type="PIRSR" id="PIRSR602403-1"/>
    </source>
</evidence>
<feature type="transmembrane region" description="Helical" evidence="9">
    <location>
        <begin position="965"/>
        <end position="984"/>
    </location>
</feature>
<feature type="compositionally biased region" description="Polar residues" evidence="8">
    <location>
        <begin position="571"/>
        <end position="581"/>
    </location>
</feature>
<evidence type="ECO:0000313" key="11">
    <source>
        <dbReference type="Proteomes" id="UP000653565"/>
    </source>
</evidence>
<feature type="transmembrane region" description="Helical" evidence="9">
    <location>
        <begin position="996"/>
        <end position="1015"/>
    </location>
</feature>
<feature type="transmembrane region" description="Helical" evidence="9">
    <location>
        <begin position="1131"/>
        <end position="1153"/>
    </location>
</feature>
<dbReference type="Pfam" id="PF00067">
    <property type="entry name" value="p450"/>
    <property type="match status" value="1"/>
</dbReference>
<dbReference type="FunFam" id="1.20.1250.20:FF:000540">
    <property type="entry name" value="MFS transporter, putative"/>
    <property type="match status" value="1"/>
</dbReference>
<evidence type="ECO:0000313" key="10">
    <source>
        <dbReference type="EMBL" id="KAF4232719.1"/>
    </source>
</evidence>
<evidence type="ECO:0000256" key="9">
    <source>
        <dbReference type="SAM" id="Phobius"/>
    </source>
</evidence>
<dbReference type="FunFam" id="1.20.1250.20:FF:000425">
    <property type="entry name" value="MFS transporter, putative"/>
    <property type="match status" value="1"/>
</dbReference>
<dbReference type="GO" id="GO:0020037">
    <property type="term" value="F:heme binding"/>
    <property type="evidence" value="ECO:0007669"/>
    <property type="project" value="InterPro"/>
</dbReference>
<feature type="transmembrane region" description="Helical" evidence="9">
    <location>
        <begin position="905"/>
        <end position="927"/>
    </location>
</feature>
<reference evidence="10" key="1">
    <citation type="journal article" date="2020" name="bioRxiv">
        <title>Genomic and phenotypic heterogeneity of clinical isolates of the human pathogens Aspergillus fumigatus, Aspergillus lentulus and Aspergillus fumigatiaffinis.</title>
        <authorList>
            <person name="dos Santos R.A.C."/>
            <person name="Steenwyk J.L."/>
            <person name="Rivero-Menendez O."/>
            <person name="Mead M.E."/>
            <person name="Silva L.P."/>
            <person name="Bastos R.W."/>
            <person name="Alastruey-Izquierdo A."/>
            <person name="Goldman G.H."/>
            <person name="Rokas A."/>
        </authorList>
    </citation>
    <scope>NUCLEOTIDE SEQUENCE</scope>
    <source>
        <strain evidence="10">CNM-CM6805</strain>
    </source>
</reference>
<evidence type="ECO:0000256" key="4">
    <source>
        <dbReference type="ARBA" id="ARBA00022723"/>
    </source>
</evidence>
<evidence type="ECO:0000256" key="3">
    <source>
        <dbReference type="ARBA" id="ARBA00010617"/>
    </source>
</evidence>
<keyword evidence="6 7" id="KW-0408">Iron</keyword>
<name>A0A8H4GLI5_9EURO</name>
<dbReference type="InterPro" id="IPR009003">
    <property type="entry name" value="Peptidase_S1_PA"/>
</dbReference>
<feature type="transmembrane region" description="Helical" evidence="9">
    <location>
        <begin position="1027"/>
        <end position="1046"/>
    </location>
</feature>
<feature type="binding site" description="axial binding residue" evidence="7">
    <location>
        <position position="426"/>
    </location>
    <ligand>
        <name>heme</name>
        <dbReference type="ChEBI" id="CHEBI:30413"/>
    </ligand>
    <ligandPart>
        <name>Fe</name>
        <dbReference type="ChEBI" id="CHEBI:18248"/>
    </ligandPart>
</feature>
<feature type="transmembrane region" description="Helical" evidence="9">
    <location>
        <begin position="1254"/>
        <end position="1276"/>
    </location>
</feature>
<feature type="transmembrane region" description="Helical" evidence="9">
    <location>
        <begin position="939"/>
        <end position="959"/>
    </location>
</feature>
<dbReference type="InterPro" id="IPR001128">
    <property type="entry name" value="Cyt_P450"/>
</dbReference>
<dbReference type="OrthoDB" id="3366823at2759"/>
<reference evidence="10" key="2">
    <citation type="submission" date="2020-04" db="EMBL/GenBank/DDBJ databases">
        <authorList>
            <person name="Santos R.A.C."/>
            <person name="Steenwyk J.L."/>
            <person name="Rivero-Menendez O."/>
            <person name="Mead M.E."/>
            <person name="Silva L.P."/>
            <person name="Bastos R.W."/>
            <person name="Alastruey-Izquierdo A."/>
            <person name="Goldman G.H."/>
            <person name="Rokas A."/>
        </authorList>
    </citation>
    <scope>NUCLEOTIDE SEQUENCE</scope>
    <source>
        <strain evidence="10">CNM-CM6805</strain>
    </source>
</reference>
<dbReference type="PANTHER" id="PTHR47582">
    <property type="entry name" value="P450, PUTATIVE (EUROFUNG)-RELATED"/>
    <property type="match status" value="1"/>
</dbReference>
<dbReference type="InterPro" id="IPR036259">
    <property type="entry name" value="MFS_trans_sf"/>
</dbReference>
<proteinExistence type="inferred from homology"/>
<dbReference type="InterPro" id="IPR011701">
    <property type="entry name" value="MFS"/>
</dbReference>
<comment type="similarity">
    <text evidence="3">Belongs to the cytochrome P450 family.</text>
</comment>
<dbReference type="SUPFAM" id="SSF50494">
    <property type="entry name" value="Trypsin-like serine proteases"/>
    <property type="match status" value="1"/>
</dbReference>
<comment type="caution">
    <text evidence="10">The sequence shown here is derived from an EMBL/GenBank/DDBJ whole genome shotgun (WGS) entry which is preliminary data.</text>
</comment>
<dbReference type="EMBL" id="JAAAPX010000087">
    <property type="protein sequence ID" value="KAF4232719.1"/>
    <property type="molecule type" value="Genomic_DNA"/>
</dbReference>
<dbReference type="Gene3D" id="1.20.1250.20">
    <property type="entry name" value="MFS general substrate transporter like domains"/>
    <property type="match status" value="2"/>
</dbReference>
<keyword evidence="9" id="KW-1133">Transmembrane helix</keyword>
<dbReference type="Proteomes" id="UP000653565">
    <property type="component" value="Unassembled WGS sequence"/>
</dbReference>
<dbReference type="SUPFAM" id="SSF103473">
    <property type="entry name" value="MFS general substrate transporter"/>
    <property type="match status" value="1"/>
</dbReference>
<evidence type="ECO:0000256" key="6">
    <source>
        <dbReference type="ARBA" id="ARBA00023004"/>
    </source>
</evidence>
<feature type="region of interest" description="Disordered" evidence="8">
    <location>
        <begin position="565"/>
        <end position="585"/>
    </location>
</feature>
<dbReference type="InterPro" id="IPR002403">
    <property type="entry name" value="Cyt_P450_E_grp-IV"/>
</dbReference>
<dbReference type="GO" id="GO:0005506">
    <property type="term" value="F:iron ion binding"/>
    <property type="evidence" value="ECO:0007669"/>
    <property type="project" value="InterPro"/>
</dbReference>
<feature type="transmembrane region" description="Helical" evidence="9">
    <location>
        <begin position="1222"/>
        <end position="1242"/>
    </location>
</feature>
<evidence type="ECO:0000256" key="5">
    <source>
        <dbReference type="ARBA" id="ARBA00023002"/>
    </source>
</evidence>
<dbReference type="Pfam" id="PF13365">
    <property type="entry name" value="Trypsin_2"/>
    <property type="match status" value="1"/>
</dbReference>